<dbReference type="SUPFAM" id="SSF53335">
    <property type="entry name" value="S-adenosyl-L-methionine-dependent methyltransferases"/>
    <property type="match status" value="1"/>
</dbReference>
<keyword evidence="1" id="KW-0489">Methyltransferase</keyword>
<dbReference type="EMBL" id="JAXCGZ010011862">
    <property type="protein sequence ID" value="KAK7074028.1"/>
    <property type="molecule type" value="Genomic_DNA"/>
</dbReference>
<comment type="caution">
    <text evidence="1">The sequence shown here is derived from an EMBL/GenBank/DDBJ whole genome shotgun (WGS) entry which is preliminary data.</text>
</comment>
<evidence type="ECO:0000313" key="1">
    <source>
        <dbReference type="EMBL" id="KAK7074028.1"/>
    </source>
</evidence>
<dbReference type="InterPro" id="IPR002052">
    <property type="entry name" value="DNA_methylase_N6_adenine_CS"/>
</dbReference>
<dbReference type="InterPro" id="IPR051720">
    <property type="entry name" value="rRNA_MeTrfase/Polyamine_Synth"/>
</dbReference>
<dbReference type="GO" id="GO:0003676">
    <property type="term" value="F:nucleic acid binding"/>
    <property type="evidence" value="ECO:0007669"/>
    <property type="project" value="InterPro"/>
</dbReference>
<dbReference type="Proteomes" id="UP001381693">
    <property type="component" value="Unassembled WGS sequence"/>
</dbReference>
<sequence>MMKLKELEGYLQGVESFDKPKISLEQYETPSHIASRMVHTIQSSFGDLEGKTVADLGCGCGMLTVGAALLGAGVCFGFDIDADALSICQGNVEEILESPSVELLQADVKTLGSSACRFYKFFDTVILNPPFGTKNNQGTDIEFLKVALSLARTAVYSLHKTVTRAHITKKAEDWGVKMQVMAQLRYNLDSSYKFHKKKSVDIEVDFIRFSKK</sequence>
<name>A0AAN8X477_HALRR</name>
<gene>
    <name evidence="1" type="primary">METTL5_1</name>
    <name evidence="1" type="ORF">SK128_008051</name>
</gene>
<accession>A0AAN8X477</accession>
<dbReference type="GO" id="GO:0008988">
    <property type="term" value="F:rRNA (adenine-N6-)-methyltransferase activity"/>
    <property type="evidence" value="ECO:0007669"/>
    <property type="project" value="TreeGrafter"/>
</dbReference>
<protein>
    <submittedName>
        <fullName evidence="1">Methyltransferase-like protein 5</fullName>
    </submittedName>
</protein>
<dbReference type="Pfam" id="PF06325">
    <property type="entry name" value="PrmA"/>
    <property type="match status" value="1"/>
</dbReference>
<organism evidence="1 2">
    <name type="scientific">Halocaridina rubra</name>
    <name type="common">Hawaiian red shrimp</name>
    <dbReference type="NCBI Taxonomy" id="373956"/>
    <lineage>
        <taxon>Eukaryota</taxon>
        <taxon>Metazoa</taxon>
        <taxon>Ecdysozoa</taxon>
        <taxon>Arthropoda</taxon>
        <taxon>Crustacea</taxon>
        <taxon>Multicrustacea</taxon>
        <taxon>Malacostraca</taxon>
        <taxon>Eumalacostraca</taxon>
        <taxon>Eucarida</taxon>
        <taxon>Decapoda</taxon>
        <taxon>Pleocyemata</taxon>
        <taxon>Caridea</taxon>
        <taxon>Atyoidea</taxon>
        <taxon>Atyidae</taxon>
        <taxon>Halocaridina</taxon>
    </lineage>
</organism>
<dbReference type="PANTHER" id="PTHR23290">
    <property type="entry name" value="RRNA N6-ADENOSINE-METHYLTRANSFERASE METTL5"/>
    <property type="match status" value="1"/>
</dbReference>
<dbReference type="InterPro" id="IPR029063">
    <property type="entry name" value="SAM-dependent_MTases_sf"/>
</dbReference>
<dbReference type="PANTHER" id="PTHR23290:SF0">
    <property type="entry name" value="RRNA N6-ADENOSINE-METHYLTRANSFERASE METTL5"/>
    <property type="match status" value="1"/>
</dbReference>
<dbReference type="CDD" id="cd02440">
    <property type="entry name" value="AdoMet_MTases"/>
    <property type="match status" value="1"/>
</dbReference>
<keyword evidence="1" id="KW-0808">Transferase</keyword>
<proteinExistence type="predicted"/>
<dbReference type="Gene3D" id="3.40.50.150">
    <property type="entry name" value="Vaccinia Virus protein VP39"/>
    <property type="match status" value="1"/>
</dbReference>
<reference evidence="1 2" key="1">
    <citation type="submission" date="2023-11" db="EMBL/GenBank/DDBJ databases">
        <title>Halocaridina rubra genome assembly.</title>
        <authorList>
            <person name="Smith C."/>
        </authorList>
    </citation>
    <scope>NUCLEOTIDE SEQUENCE [LARGE SCALE GENOMIC DNA]</scope>
    <source>
        <strain evidence="1">EP-1</strain>
        <tissue evidence="1">Whole</tissue>
    </source>
</reference>
<keyword evidence="2" id="KW-1185">Reference proteome</keyword>
<evidence type="ECO:0000313" key="2">
    <source>
        <dbReference type="Proteomes" id="UP001381693"/>
    </source>
</evidence>
<dbReference type="PRINTS" id="PR00507">
    <property type="entry name" value="N12N6MTFRASE"/>
</dbReference>
<dbReference type="AlphaFoldDB" id="A0AAN8X477"/>
<dbReference type="PROSITE" id="PS00092">
    <property type="entry name" value="N6_MTASE"/>
    <property type="match status" value="1"/>
</dbReference>